<proteinExistence type="predicted"/>
<evidence type="ECO:0000256" key="4">
    <source>
        <dbReference type="SAM" id="MobiDB-lite"/>
    </source>
</evidence>
<dbReference type="SMART" id="SM00354">
    <property type="entry name" value="HTH_LACI"/>
    <property type="match status" value="1"/>
</dbReference>
<dbReference type="EMBL" id="ONZI01000004">
    <property type="protein sequence ID" value="SPJ35007.1"/>
    <property type="molecule type" value="Genomic_DNA"/>
</dbReference>
<dbReference type="Proteomes" id="UP000244934">
    <property type="component" value="Unassembled WGS sequence"/>
</dbReference>
<keyword evidence="3" id="KW-0804">Transcription</keyword>
<dbReference type="CDD" id="cd01575">
    <property type="entry name" value="PBP1_GntR"/>
    <property type="match status" value="1"/>
</dbReference>
<dbReference type="Gene3D" id="3.40.50.2300">
    <property type="match status" value="2"/>
</dbReference>
<evidence type="ECO:0000313" key="7">
    <source>
        <dbReference type="Proteomes" id="UP000244934"/>
    </source>
</evidence>
<dbReference type="PROSITE" id="PS50932">
    <property type="entry name" value="HTH_LACI_2"/>
    <property type="match status" value="1"/>
</dbReference>
<evidence type="ECO:0000259" key="5">
    <source>
        <dbReference type="PROSITE" id="PS50932"/>
    </source>
</evidence>
<reference evidence="7" key="1">
    <citation type="submission" date="2018-03" db="EMBL/GenBank/DDBJ databases">
        <authorList>
            <person name="Navarro De La Torre S."/>
        </authorList>
    </citation>
    <scope>NUCLEOTIDE SEQUENCE [LARGE SCALE GENOMIC DNA]</scope>
    <source>
        <strain evidence="7">EAod3</strain>
    </source>
</reference>
<dbReference type="InterPro" id="IPR000843">
    <property type="entry name" value="HTH_LacI"/>
</dbReference>
<accession>A0A2R8CQ27</accession>
<feature type="domain" description="HTH lacI-type" evidence="5">
    <location>
        <begin position="26"/>
        <end position="80"/>
    </location>
</feature>
<dbReference type="Gene3D" id="1.10.260.40">
    <property type="entry name" value="lambda repressor-like DNA-binding domains"/>
    <property type="match status" value="1"/>
</dbReference>
<dbReference type="CDD" id="cd01392">
    <property type="entry name" value="HTH_LacI"/>
    <property type="match status" value="1"/>
</dbReference>
<gene>
    <name evidence="6" type="primary">gntR_5</name>
    <name evidence="6" type="ORF">KSP9073_03057</name>
</gene>
<dbReference type="PANTHER" id="PTHR30146:SF33">
    <property type="entry name" value="TRANSCRIPTIONAL REGULATOR"/>
    <property type="match status" value="1"/>
</dbReference>
<dbReference type="InterPro" id="IPR028082">
    <property type="entry name" value="Peripla_BP_I"/>
</dbReference>
<dbReference type="Pfam" id="PF00356">
    <property type="entry name" value="LacI"/>
    <property type="match status" value="1"/>
</dbReference>
<evidence type="ECO:0000256" key="1">
    <source>
        <dbReference type="ARBA" id="ARBA00023015"/>
    </source>
</evidence>
<dbReference type="PANTHER" id="PTHR30146">
    <property type="entry name" value="LACI-RELATED TRANSCRIPTIONAL REPRESSOR"/>
    <property type="match status" value="1"/>
</dbReference>
<dbReference type="Pfam" id="PF13377">
    <property type="entry name" value="Peripla_BP_3"/>
    <property type="match status" value="1"/>
</dbReference>
<organism evidence="6 7">
    <name type="scientific">Kushneria phyllosphaerae</name>
    <dbReference type="NCBI Taxonomy" id="2100822"/>
    <lineage>
        <taxon>Bacteria</taxon>
        <taxon>Pseudomonadati</taxon>
        <taxon>Pseudomonadota</taxon>
        <taxon>Gammaproteobacteria</taxon>
        <taxon>Oceanospirillales</taxon>
        <taxon>Halomonadaceae</taxon>
        <taxon>Kushneria</taxon>
    </lineage>
</organism>
<dbReference type="InterPro" id="IPR010982">
    <property type="entry name" value="Lambda_DNA-bd_dom_sf"/>
</dbReference>
<feature type="region of interest" description="Disordered" evidence="4">
    <location>
        <begin position="1"/>
        <end position="23"/>
    </location>
</feature>
<keyword evidence="1" id="KW-0805">Transcription regulation</keyword>
<name>A0A2R8CQ27_9GAMM</name>
<keyword evidence="2" id="KW-0238">DNA-binding</keyword>
<dbReference type="OrthoDB" id="5681588at2"/>
<dbReference type="AlphaFoldDB" id="A0A2R8CQ27"/>
<dbReference type="GO" id="GO:0003700">
    <property type="term" value="F:DNA-binding transcription factor activity"/>
    <property type="evidence" value="ECO:0007669"/>
    <property type="project" value="TreeGrafter"/>
</dbReference>
<evidence type="ECO:0000256" key="2">
    <source>
        <dbReference type="ARBA" id="ARBA00023125"/>
    </source>
</evidence>
<dbReference type="RefSeq" id="WP_108843783.1">
    <property type="nucleotide sequence ID" value="NZ_ONZI01000004.1"/>
</dbReference>
<sequence>MGRSFDSGPDGSVHSGRDNPRATGAVRLSDVAAAAGVAAMTVSRALNQPELVSERTRERVQRAVIETGYVPNRVAGALASSRSKMVAVLVPTVAHSLFADVVQSITDTLALEGYQVLLGLTGYQTTEEAAVVETVLSRRPDALVVAGTRHSEATRARLKAARIPVVEMWDMSDDPLDMLIGFSHREVGAAVAGYLLACGYQRFGQAMADDPRSHQRAEGFNARIEVEQAARPDSGIAVMTCWADTPATLVGGRTATASLLADMPDCEAIVCSSDTLAMGVIAEAQSRAMVVPETLAVMGFGDMSFAAATWPSLSTVRIDGAEIGRLTAEHLLKRFNAANPEPVGEVLDVGFEIMARQTTLASRSALPS</sequence>
<dbReference type="SUPFAM" id="SSF47413">
    <property type="entry name" value="lambda repressor-like DNA-binding domains"/>
    <property type="match status" value="1"/>
</dbReference>
<keyword evidence="7" id="KW-1185">Reference proteome</keyword>
<dbReference type="SUPFAM" id="SSF53822">
    <property type="entry name" value="Periplasmic binding protein-like I"/>
    <property type="match status" value="1"/>
</dbReference>
<evidence type="ECO:0000256" key="3">
    <source>
        <dbReference type="ARBA" id="ARBA00023163"/>
    </source>
</evidence>
<dbReference type="InterPro" id="IPR046335">
    <property type="entry name" value="LacI/GalR-like_sensor"/>
</dbReference>
<protein>
    <submittedName>
        <fullName evidence="6">HTH-type transcriptional regulator GntR</fullName>
    </submittedName>
</protein>
<dbReference type="GO" id="GO:0000976">
    <property type="term" value="F:transcription cis-regulatory region binding"/>
    <property type="evidence" value="ECO:0007669"/>
    <property type="project" value="TreeGrafter"/>
</dbReference>
<evidence type="ECO:0000313" key="6">
    <source>
        <dbReference type="EMBL" id="SPJ35007.1"/>
    </source>
</evidence>